<reference evidence="1" key="1">
    <citation type="submission" date="2020-05" db="EMBL/GenBank/DDBJ databases">
        <authorList>
            <consortium name="Genoscope - CEA"/>
            <person name="William W."/>
        </authorList>
    </citation>
    <scope>NUCLEOTIDE SEQUENCE [LARGE SCALE GENOMIC DNA]</scope>
    <source>
        <strain evidence="1">PCC 7821</strain>
    </source>
</reference>
<keyword evidence="2" id="KW-1185">Reference proteome</keyword>
<proteinExistence type="predicted"/>
<dbReference type="EMBL" id="LR812490">
    <property type="protein sequence ID" value="CAC5342546.1"/>
    <property type="molecule type" value="Genomic_DNA"/>
</dbReference>
<accession>A0A6J7ZJX4</accession>
<dbReference type="EMBL" id="CZCZ02000012">
    <property type="protein sequence ID" value="CAC5342546.1"/>
    <property type="molecule type" value="Genomic_DNA"/>
</dbReference>
<evidence type="ECO:0000313" key="2">
    <source>
        <dbReference type="Proteomes" id="UP000196521"/>
    </source>
</evidence>
<name>A0A6J7ZJX4_PLARU</name>
<evidence type="ECO:0008006" key="3">
    <source>
        <dbReference type="Google" id="ProtNLM"/>
    </source>
</evidence>
<dbReference type="AlphaFoldDB" id="A0A6J7ZJX4"/>
<comment type="caution">
    <text evidence="1">The sequence shown here is derived from an EMBL/GenBank/DDBJ whole genome shotgun (WGS) entry which is preliminary data.</text>
</comment>
<organism evidence="1 2">
    <name type="scientific">Planktothrix rubescens CCAP 1459/22</name>
    <dbReference type="NCBI Taxonomy" id="329571"/>
    <lineage>
        <taxon>Bacteria</taxon>
        <taxon>Bacillati</taxon>
        <taxon>Cyanobacteriota</taxon>
        <taxon>Cyanophyceae</taxon>
        <taxon>Oscillatoriophycideae</taxon>
        <taxon>Oscillatoriales</taxon>
        <taxon>Microcoleaceae</taxon>
        <taxon>Planktothrix</taxon>
    </lineage>
</organism>
<evidence type="ECO:0000313" key="1">
    <source>
        <dbReference type="EMBL" id="CAC5342546.1"/>
    </source>
</evidence>
<sequence>MVWRSASASWLSGIRGDVNAAINIKVAGGLSETLNGRGDCLRSKHLGCDRRSVNPSNFQQLSIFDLLK</sequence>
<dbReference type="Proteomes" id="UP000196521">
    <property type="component" value="Chromosome"/>
</dbReference>
<gene>
    <name evidence="1" type="ORF">PLAN_20053</name>
</gene>
<protein>
    <recommendedName>
        <fullName evidence="3">Transposase</fullName>
    </recommendedName>
</protein>